<dbReference type="Pfam" id="PF07859">
    <property type="entry name" value="Abhydrolase_3"/>
    <property type="match status" value="2"/>
</dbReference>
<accession>A0A8S3YMA9</accession>
<name>A0A8S3YMA9_9EUPU</name>
<sequence length="414" mass="45650">MVLKGLVLLLCVTVVGLAIVGYHPLPEGIGEPHKVQFIVGVSKIFRAFSRLKAYLGYGDRQSNILLLRDSPKTTVPESAAYGALKVTRAEIAGVPVIVYQPKDESTLHPAIVFFHGGGWVLGSPDTYDKTVYLYAVQTRTVVVSVGYRLAPEHPFPAPIQDCLDVTRFVLKHGSEYNIDVSKVGVVGDSAGGNLAAAVALKLTTEKSDLPPLRFQVLHYPALQAFDMRLPSYVDLNESVPILTSNLMGVFYAFYMGLDPQNLTYYSTVINENRHIPPHVRKSAFGEFVNVKHLPAQYQTAHETIPDLSAQYDQHVYEQIKHIITDPLFSPLMALDLAGVPPAFVHVCEFDVLRDDGFLYARRLQNAGVKVHLHFGKGGYHGDISSRMWIVDLHPKSGQVALAGAYAFIDSVLKQ</sequence>
<feature type="active site" evidence="3">
    <location>
        <position position="380"/>
    </location>
</feature>
<feature type="chain" id="PRO_5035820829" description="Alpha/beta hydrolase fold-3 domain-containing protein" evidence="4">
    <location>
        <begin position="19"/>
        <end position="414"/>
    </location>
</feature>
<feature type="signal peptide" evidence="4">
    <location>
        <begin position="1"/>
        <end position="18"/>
    </location>
</feature>
<dbReference type="InterPro" id="IPR017157">
    <property type="entry name" value="Arylacetamide_deacetylase"/>
</dbReference>
<dbReference type="InterPro" id="IPR013094">
    <property type="entry name" value="AB_hydrolase_3"/>
</dbReference>
<dbReference type="AlphaFoldDB" id="A0A8S3YMA9"/>
<protein>
    <recommendedName>
        <fullName evidence="5">Alpha/beta hydrolase fold-3 domain-containing protein</fullName>
    </recommendedName>
</protein>
<evidence type="ECO:0000259" key="5">
    <source>
        <dbReference type="Pfam" id="PF07859"/>
    </source>
</evidence>
<evidence type="ECO:0000256" key="4">
    <source>
        <dbReference type="SAM" id="SignalP"/>
    </source>
</evidence>
<dbReference type="InterPro" id="IPR050300">
    <property type="entry name" value="GDXG_lipolytic_enzyme"/>
</dbReference>
<dbReference type="EMBL" id="CAJHNH020000273">
    <property type="protein sequence ID" value="CAG5116592.1"/>
    <property type="molecule type" value="Genomic_DNA"/>
</dbReference>
<comment type="caution">
    <text evidence="6">The sequence shown here is derived from an EMBL/GenBank/DDBJ whole genome shotgun (WGS) entry which is preliminary data.</text>
</comment>
<keyword evidence="4" id="KW-0732">Signal</keyword>
<dbReference type="InterPro" id="IPR029058">
    <property type="entry name" value="AB_hydrolase_fold"/>
</dbReference>
<reference evidence="6" key="1">
    <citation type="submission" date="2021-04" db="EMBL/GenBank/DDBJ databases">
        <authorList>
            <consortium name="Molecular Ecology Group"/>
        </authorList>
    </citation>
    <scope>NUCLEOTIDE SEQUENCE</scope>
</reference>
<comment type="similarity">
    <text evidence="1">Belongs to the 'GDXG' lipolytic enzyme family.</text>
</comment>
<dbReference type="GO" id="GO:0052689">
    <property type="term" value="F:carboxylic ester hydrolase activity"/>
    <property type="evidence" value="ECO:0007669"/>
    <property type="project" value="InterPro"/>
</dbReference>
<evidence type="ECO:0000256" key="3">
    <source>
        <dbReference type="PIRSR" id="PIRSR037251-1"/>
    </source>
</evidence>
<feature type="domain" description="Alpha/beta hydrolase fold-3" evidence="5">
    <location>
        <begin position="308"/>
        <end position="381"/>
    </location>
</feature>
<feature type="domain" description="Alpha/beta hydrolase fold-3" evidence="5">
    <location>
        <begin position="111"/>
        <end position="260"/>
    </location>
</feature>
<evidence type="ECO:0000313" key="7">
    <source>
        <dbReference type="Proteomes" id="UP000678393"/>
    </source>
</evidence>
<gene>
    <name evidence="6" type="ORF">CUNI_LOCUS2150</name>
</gene>
<evidence type="ECO:0000313" key="6">
    <source>
        <dbReference type="EMBL" id="CAG5116592.1"/>
    </source>
</evidence>
<evidence type="ECO:0000256" key="2">
    <source>
        <dbReference type="ARBA" id="ARBA00022801"/>
    </source>
</evidence>
<proteinExistence type="inferred from homology"/>
<organism evidence="6 7">
    <name type="scientific">Candidula unifasciata</name>
    <dbReference type="NCBI Taxonomy" id="100452"/>
    <lineage>
        <taxon>Eukaryota</taxon>
        <taxon>Metazoa</taxon>
        <taxon>Spiralia</taxon>
        <taxon>Lophotrochozoa</taxon>
        <taxon>Mollusca</taxon>
        <taxon>Gastropoda</taxon>
        <taxon>Heterobranchia</taxon>
        <taxon>Euthyneura</taxon>
        <taxon>Panpulmonata</taxon>
        <taxon>Eupulmonata</taxon>
        <taxon>Stylommatophora</taxon>
        <taxon>Helicina</taxon>
        <taxon>Helicoidea</taxon>
        <taxon>Geomitridae</taxon>
        <taxon>Candidula</taxon>
    </lineage>
</organism>
<dbReference type="SUPFAM" id="SSF53474">
    <property type="entry name" value="alpha/beta-Hydrolases"/>
    <property type="match status" value="1"/>
</dbReference>
<keyword evidence="7" id="KW-1185">Reference proteome</keyword>
<feature type="active site" evidence="3">
    <location>
        <position position="350"/>
    </location>
</feature>
<dbReference type="GO" id="GO:0016020">
    <property type="term" value="C:membrane"/>
    <property type="evidence" value="ECO:0007669"/>
    <property type="project" value="InterPro"/>
</dbReference>
<dbReference type="PIRSF" id="PIRSF037251">
    <property type="entry name" value="Arylacetamide_deacetylase"/>
    <property type="match status" value="1"/>
</dbReference>
<dbReference type="PANTHER" id="PTHR48081">
    <property type="entry name" value="AB HYDROLASE SUPERFAMILY PROTEIN C4A8.06C"/>
    <property type="match status" value="1"/>
</dbReference>
<dbReference type="PANTHER" id="PTHR48081:SF8">
    <property type="entry name" value="ALPHA_BETA HYDROLASE FOLD-3 DOMAIN-CONTAINING PROTEIN-RELATED"/>
    <property type="match status" value="1"/>
</dbReference>
<keyword evidence="2" id="KW-0378">Hydrolase</keyword>
<feature type="active site" evidence="3">
    <location>
        <position position="189"/>
    </location>
</feature>
<dbReference type="Gene3D" id="3.40.50.1820">
    <property type="entry name" value="alpha/beta hydrolase"/>
    <property type="match status" value="1"/>
</dbReference>
<dbReference type="OrthoDB" id="408631at2759"/>
<evidence type="ECO:0000256" key="1">
    <source>
        <dbReference type="ARBA" id="ARBA00010515"/>
    </source>
</evidence>
<dbReference type="Proteomes" id="UP000678393">
    <property type="component" value="Unassembled WGS sequence"/>
</dbReference>